<dbReference type="EMBL" id="RCML01000252">
    <property type="protein sequence ID" value="KAG2983674.1"/>
    <property type="molecule type" value="Genomic_DNA"/>
</dbReference>
<name>A0A8T1G068_9STRA</name>
<protein>
    <recommendedName>
        <fullName evidence="4">Thaumatin</fullName>
    </recommendedName>
</protein>
<dbReference type="Proteomes" id="UP000697107">
    <property type="component" value="Unassembled WGS sequence"/>
</dbReference>
<accession>A0A8T1G068</accession>
<proteinExistence type="predicted"/>
<evidence type="ECO:0008006" key="4">
    <source>
        <dbReference type="Google" id="ProtNLM"/>
    </source>
</evidence>
<dbReference type="PROSITE" id="PS51367">
    <property type="entry name" value="THAUMATIN_2"/>
    <property type="match status" value="1"/>
</dbReference>
<organism evidence="2 3">
    <name type="scientific">Phytophthora cactorum</name>
    <dbReference type="NCBI Taxonomy" id="29920"/>
    <lineage>
        <taxon>Eukaryota</taxon>
        <taxon>Sar</taxon>
        <taxon>Stramenopiles</taxon>
        <taxon>Oomycota</taxon>
        <taxon>Peronosporomycetes</taxon>
        <taxon>Peronosporales</taxon>
        <taxon>Peronosporaceae</taxon>
        <taxon>Phytophthora</taxon>
    </lineage>
</organism>
<evidence type="ECO:0000256" key="1">
    <source>
        <dbReference type="SAM" id="MobiDB-lite"/>
    </source>
</evidence>
<feature type="region of interest" description="Disordered" evidence="1">
    <location>
        <begin position="222"/>
        <end position="257"/>
    </location>
</feature>
<dbReference type="AlphaFoldDB" id="A0A8T1G068"/>
<dbReference type="VEuPathDB" id="FungiDB:PC110_g14372"/>
<sequence length="395" mass="41469">MRATRCQCQMQDESGGWMDCTGTIACLHFLNRGLGNASDVKVLLDFLTHGDSVRRPAVASFPTRACLAVVHATPLNIFNRCDESIQLYDNAATETIGAGGSTIRTLVSGFNGMFRNGVGSQATLAEFSITGGYIWYDISIIPAGSTGPGKCGSLGECKAVTGGTGFNTAMQISPSECTTVTCMADGCTDAYHYPSDGSKTHSCSDTATIDLIFCPGTPTSAARTTAPTTAAPSPVPTTSALKTTAPTSAPTAAPTPYPITARPQFTAPEPTETAELAATETTESVVISSSSFSTAGCVNSSSSRSLHEISVEDTAMSVNPEMESTSTPSTRGSSGTRNDQKVSTQIVIALAAMVIVPRKKQQLEAMELLELVHYHYRGDTCITSMYHFDTCTVHS</sequence>
<dbReference type="SUPFAM" id="SSF49870">
    <property type="entry name" value="Osmotin, thaumatin-like protein"/>
    <property type="match status" value="1"/>
</dbReference>
<dbReference type="SMART" id="SM00205">
    <property type="entry name" value="THN"/>
    <property type="match status" value="1"/>
</dbReference>
<feature type="compositionally biased region" description="Low complexity" evidence="1">
    <location>
        <begin position="324"/>
        <end position="337"/>
    </location>
</feature>
<gene>
    <name evidence="2" type="ORF">PC118_g9302</name>
</gene>
<dbReference type="PANTHER" id="PTHR31737">
    <property type="entry name" value="PROTEIN TOS1"/>
    <property type="match status" value="1"/>
</dbReference>
<dbReference type="InterPro" id="IPR037176">
    <property type="entry name" value="Osmotin/thaumatin-like_sf"/>
</dbReference>
<comment type="caution">
    <text evidence="2">The sequence shown here is derived from an EMBL/GenBank/DDBJ whole genome shotgun (WGS) entry which is preliminary data.</text>
</comment>
<dbReference type="PANTHER" id="PTHR31737:SF2">
    <property type="entry name" value="PROTEIN TOS1"/>
    <property type="match status" value="1"/>
</dbReference>
<reference evidence="2" key="1">
    <citation type="submission" date="2018-10" db="EMBL/GenBank/DDBJ databases">
        <title>Effector identification in a new, highly contiguous assembly of the strawberry crown rot pathogen Phytophthora cactorum.</title>
        <authorList>
            <person name="Armitage A.D."/>
            <person name="Nellist C.F."/>
            <person name="Bates H."/>
            <person name="Vickerstaff R.J."/>
            <person name="Harrison R.J."/>
        </authorList>
    </citation>
    <scope>NUCLEOTIDE SEQUENCE</scope>
    <source>
        <strain evidence="2">P415</strain>
    </source>
</reference>
<evidence type="ECO:0000313" key="3">
    <source>
        <dbReference type="Proteomes" id="UP000697107"/>
    </source>
</evidence>
<feature type="region of interest" description="Disordered" evidence="1">
    <location>
        <begin position="314"/>
        <end position="340"/>
    </location>
</feature>
<dbReference type="InterPro" id="IPR001938">
    <property type="entry name" value="Thaumatin"/>
</dbReference>
<evidence type="ECO:0000313" key="2">
    <source>
        <dbReference type="EMBL" id="KAG2983674.1"/>
    </source>
</evidence>